<evidence type="ECO:0000259" key="3">
    <source>
        <dbReference type="Pfam" id="PF13100"/>
    </source>
</evidence>
<dbReference type="GO" id="GO:0030288">
    <property type="term" value="C:outer membrane-bounded periplasmic space"/>
    <property type="evidence" value="ECO:0007669"/>
    <property type="project" value="TreeGrafter"/>
</dbReference>
<sequence>MGQRIRLFAVALVSLIFFGGGVLAQKKEKVDAKANSTKRLKLPGSTKSDVKLVGDVVFTFLKRDATIESDSAYYFKRRGVMECYGDIVIHEGDSVTITGDFLIYDQRQRLAKVRDNVIMDNKKSRLYTDNLDYNILNESASYFKGGRIVDDVNDLTSQRGYYNTVTRMLSVGGDVVFVNPDYTLETDSMIYDMNTKIATTIGYTKVTRSIDNMISESPEGGTYNAGADILEFVNGTIKTESYELEGVKLYYDKANSVYRAKGDVRLFSIKENIIITGDEAVLDKRVGISKVYGGRPVMRKIFPQDTFYLRADTLESIDQGEGGRKELLAYHNTVIYKSDVQGLADSLSYHISDSLIYLFDEPVLWNGGNQITADSINILIGKAGAKRMDARKNSFVVMQDSLGNFNQLKGRDMTAYLNGEGIEHIDVNGNSESLFYALEEKKDELIGLNKLICSDMKITFKDGSPDIIRFYQKPEGKLIPPHEIEEPDTRLKGFSWLDAERPFLKDHLPVKPTIKPGDLEKAKKKNAPVKLE</sequence>
<dbReference type="EMBL" id="AP025314">
    <property type="protein sequence ID" value="BDD11036.1"/>
    <property type="molecule type" value="Genomic_DNA"/>
</dbReference>
<feature type="compositionally biased region" description="Basic residues" evidence="2">
    <location>
        <begin position="522"/>
        <end position="532"/>
    </location>
</feature>
<dbReference type="PANTHER" id="PTHR36504:SF1">
    <property type="entry name" value="LIPOPOLYSACCHARIDE EXPORT SYSTEM PROTEIN LPTA"/>
    <property type="match status" value="1"/>
</dbReference>
<dbReference type="AlphaFoldDB" id="A0AAU9DCY9"/>
<protein>
    <recommendedName>
        <fullName evidence="3">Organic solvent tolerance-like N-terminal domain-containing protein</fullName>
    </recommendedName>
</protein>
<gene>
    <name evidence="4" type="ORF">FUAX_34680</name>
</gene>
<proteinExistence type="predicted"/>
<evidence type="ECO:0000313" key="5">
    <source>
        <dbReference type="Proteomes" id="UP001348817"/>
    </source>
</evidence>
<dbReference type="RefSeq" id="WP_338392557.1">
    <property type="nucleotide sequence ID" value="NZ_AP025314.1"/>
</dbReference>
<dbReference type="Proteomes" id="UP001348817">
    <property type="component" value="Chromosome"/>
</dbReference>
<evidence type="ECO:0000256" key="1">
    <source>
        <dbReference type="ARBA" id="ARBA00022729"/>
    </source>
</evidence>
<keyword evidence="1" id="KW-0732">Signal</keyword>
<dbReference type="InterPro" id="IPR005653">
    <property type="entry name" value="OstA-like_N"/>
</dbReference>
<feature type="region of interest" description="Disordered" evidence="2">
    <location>
        <begin position="508"/>
        <end position="532"/>
    </location>
</feature>
<organism evidence="4 5">
    <name type="scientific">Fulvitalea axinellae</name>
    <dbReference type="NCBI Taxonomy" id="1182444"/>
    <lineage>
        <taxon>Bacteria</taxon>
        <taxon>Pseudomonadati</taxon>
        <taxon>Bacteroidota</taxon>
        <taxon>Cytophagia</taxon>
        <taxon>Cytophagales</taxon>
        <taxon>Persicobacteraceae</taxon>
        <taxon>Fulvitalea</taxon>
    </lineage>
</organism>
<keyword evidence="5" id="KW-1185">Reference proteome</keyword>
<name>A0AAU9DCY9_9BACT</name>
<evidence type="ECO:0000313" key="4">
    <source>
        <dbReference type="EMBL" id="BDD11036.1"/>
    </source>
</evidence>
<feature type="domain" description="Organic solvent tolerance-like N-terminal" evidence="3">
    <location>
        <begin position="46"/>
        <end position="187"/>
    </location>
</feature>
<dbReference type="Pfam" id="PF13100">
    <property type="entry name" value="OstA_2"/>
    <property type="match status" value="1"/>
</dbReference>
<dbReference type="GO" id="GO:0017089">
    <property type="term" value="F:glycolipid transfer activity"/>
    <property type="evidence" value="ECO:0007669"/>
    <property type="project" value="TreeGrafter"/>
</dbReference>
<dbReference type="PANTHER" id="PTHR36504">
    <property type="entry name" value="LIPOPOLYSACCHARIDE EXPORT SYSTEM PROTEIN LPTA"/>
    <property type="match status" value="1"/>
</dbReference>
<dbReference type="Gene3D" id="2.60.450.10">
    <property type="entry name" value="Lipopolysaccharide (LPS) transport protein A like domain"/>
    <property type="match status" value="2"/>
</dbReference>
<dbReference type="GO" id="GO:0015920">
    <property type="term" value="P:lipopolysaccharide transport"/>
    <property type="evidence" value="ECO:0007669"/>
    <property type="project" value="TreeGrafter"/>
</dbReference>
<evidence type="ECO:0000256" key="2">
    <source>
        <dbReference type="SAM" id="MobiDB-lite"/>
    </source>
</evidence>
<dbReference type="GO" id="GO:0009279">
    <property type="term" value="C:cell outer membrane"/>
    <property type="evidence" value="ECO:0007669"/>
    <property type="project" value="TreeGrafter"/>
</dbReference>
<accession>A0AAU9DCY9</accession>
<dbReference type="InterPro" id="IPR052037">
    <property type="entry name" value="LPS_export_LptA"/>
</dbReference>
<reference evidence="4 5" key="1">
    <citation type="submission" date="2021-12" db="EMBL/GenBank/DDBJ databases">
        <title>Genome sequencing of bacteria with rrn-lacking chromosome and rrn-plasmid.</title>
        <authorList>
            <person name="Anda M."/>
            <person name="Iwasaki W."/>
        </authorList>
    </citation>
    <scope>NUCLEOTIDE SEQUENCE [LARGE SCALE GENOMIC DNA]</scope>
    <source>
        <strain evidence="4 5">DSM 100852</strain>
    </source>
</reference>
<dbReference type="KEGG" id="fax:FUAX_34680"/>